<reference evidence="1" key="1">
    <citation type="submission" date="2021-05" db="EMBL/GenBank/DDBJ databases">
        <authorList>
            <person name="Pan Q."/>
            <person name="Jouanno E."/>
            <person name="Zahm M."/>
            <person name="Klopp C."/>
            <person name="Cabau C."/>
            <person name="Louis A."/>
            <person name="Berthelot C."/>
            <person name="Parey E."/>
            <person name="Roest Crollius H."/>
            <person name="Montfort J."/>
            <person name="Robinson-Rechavi M."/>
            <person name="Bouchez O."/>
            <person name="Lampietro C."/>
            <person name="Lopez Roques C."/>
            <person name="Donnadieu C."/>
            <person name="Postlethwait J."/>
            <person name="Bobe J."/>
            <person name="Dillon D."/>
            <person name="Chandos A."/>
            <person name="von Hippel F."/>
            <person name="Guiguen Y."/>
        </authorList>
    </citation>
    <scope>NUCLEOTIDE SEQUENCE</scope>
    <source>
        <strain evidence="1">YG-Jan2019</strain>
    </source>
</reference>
<evidence type="ECO:0000313" key="1">
    <source>
        <dbReference type="EMBL" id="KAJ8012920.1"/>
    </source>
</evidence>
<sequence length="1506" mass="165045">MTKILTAYNGVKSLRQGWLSARSSLPSCMRRTARLLSVKGQKANVVLEDGTRMKGISFGYEHSASGELVFNTGLVGYPEALTDPSYRGQILTLTYPIVGNYGVPNTQELDELGLRRNIESDRIQVSGLLVQDYSHEYSHWNSVKSLGNWLKEEKVPALYGVDTRMLTKIIRDKGTVLGKIEFEGQPVEISDPNQLNIVAEVSTKETRVFGKGNPIKVVAVDCGIKHNIIRLLVKRGAEVHLVPWNQDLMNLEYDGLFISNGPGDPSLAVELIQNVRKVLESDRTQPVFGICMGNQITALAAGAQSYKLPMGNRGQNQPVLNVMTGQAFITAQNHGYGIDCTSLPPGWSPLFVNANDGTNEGIMHDTKPVFTAQFHPEAKGGPTDTEFLFDAFISLIKKGRVCNVASVMPKKPVIPPRTQVSKVLVLGSGGLSIGQAGEFDYSGSQAVKALKEENVRTVLMNPNIASVQTNEVGTKQADSVYFLPVTPQFVTEVIKNERPDGILLSMGGQTALNCGVELFRSGVLQKYGVKVLGTPVESIMATEDRQLFADKLNEIQEKIAPSFAVETVSDALKAADQIGYPVMLRSAYALGGLGSGLCANQDRLAETAQKALAMSTQILVEKSLMGWKEVEYEVVRDIADNCVTVCNMENFDPLGIHTGDSIVVAPSQTLSNEEYHMLRETAIKVVRHLGIVGECNIQYALHPASLEYCIIEVNARLSRSSALASKATGYPLAFVAAKLALGIPLPEIKNAVSEKTTACFEPSMDYIVTKIPRWDLDRFQGMSSEIGSSMKSVGEVMAVGRTFEESMQKALRMCHPSVDGFVPRLPLNKPWSKQQDLEQELAVPSSTRVFSLAKALHSGMTIDQVHHLTAIDKWFLHKLRRITELEKHLRQFNSSTVPQALLLKAKQDGFSDRQVGEALGFSEAEARALRLSQNLKPWVKQIDTLAAEYPAVTNYLYCTYHGYEHDLEFRDHGVMVLGCGPYHIGSSVEFDWCAVSSIRALRQMGRRTVVVNHNPETVSTDFDECDRLYFEELTLERILDITQQEGCTGSIVSVGGQIPNNLAMPLHLNGVNILGTSPLQIDRAEERSVFSAILDQLGVAQAPWKALSSLDDAYAFANTVGYPCLLRPSYVLSGSAMNVVYGDEEMRGFLQEASQVSQEHPVVITKFISGAREVEVDAVAKMGKVLAHAITEHVEDAGVHSGDATLMLPTQSISQGAIEKVKTATRKIARAFEISGPFNTQFLVKGNDVMVIECNLRASRSFPFVSKTIGVDFISVATRVMVGEPQDEAALPSLENPIIPVDYVGIKAPMFSWPRLRDADPVLRCEMASTGEVACFGPNIYSAFLKAMLSTGFKLPTKGILIGIQHSFRPNFLAAAHQLNEEGFKLFATEATSAWLTANDVPATPVAWPSQDGGDASLPSIIRLINEGHIDLVVNLPNNNSKFLKDNFMIRRMAVDHGVPLITNYQVVKLFAEAIKYASDLDTTSLFHYRQRDADRLKAAPAGQLV</sequence>
<name>A0ACC2HBC2_DALPE</name>
<organism evidence="1 2">
    <name type="scientific">Dallia pectoralis</name>
    <name type="common">Alaska blackfish</name>
    <dbReference type="NCBI Taxonomy" id="75939"/>
    <lineage>
        <taxon>Eukaryota</taxon>
        <taxon>Metazoa</taxon>
        <taxon>Chordata</taxon>
        <taxon>Craniata</taxon>
        <taxon>Vertebrata</taxon>
        <taxon>Euteleostomi</taxon>
        <taxon>Actinopterygii</taxon>
        <taxon>Neopterygii</taxon>
        <taxon>Teleostei</taxon>
        <taxon>Protacanthopterygii</taxon>
        <taxon>Esociformes</taxon>
        <taxon>Umbridae</taxon>
        <taxon>Dallia</taxon>
    </lineage>
</organism>
<comment type="caution">
    <text evidence="1">The sequence shown here is derived from an EMBL/GenBank/DDBJ whole genome shotgun (WGS) entry which is preliminary data.</text>
</comment>
<accession>A0ACC2HBC2</accession>
<dbReference type="EMBL" id="CM055731">
    <property type="protein sequence ID" value="KAJ8012920.1"/>
    <property type="molecule type" value="Genomic_DNA"/>
</dbReference>
<evidence type="ECO:0000313" key="2">
    <source>
        <dbReference type="Proteomes" id="UP001157502"/>
    </source>
</evidence>
<gene>
    <name evidence="1" type="ORF">DPEC_G00047900</name>
</gene>
<protein>
    <submittedName>
        <fullName evidence="1">Uncharacterized protein</fullName>
    </submittedName>
</protein>
<proteinExistence type="predicted"/>
<dbReference type="Proteomes" id="UP001157502">
    <property type="component" value="Chromosome 4"/>
</dbReference>
<keyword evidence="2" id="KW-1185">Reference proteome</keyword>